<dbReference type="NCBIfam" id="TIGR00741">
    <property type="entry name" value="yfiA"/>
    <property type="match status" value="1"/>
</dbReference>
<dbReference type="Pfam" id="PF02482">
    <property type="entry name" value="Ribosomal_S30AE"/>
    <property type="match status" value="1"/>
</dbReference>
<feature type="domain" description="Sigma 54 modulation/S30EA ribosomal protein C-terminal" evidence="6">
    <location>
        <begin position="136"/>
        <end position="189"/>
    </location>
</feature>
<dbReference type="HAMAP" id="MF_00839">
    <property type="entry name" value="HPF"/>
    <property type="match status" value="1"/>
</dbReference>
<dbReference type="Gene3D" id="3.30.160.100">
    <property type="entry name" value="Ribosome hibernation promotion factor-like"/>
    <property type="match status" value="1"/>
</dbReference>
<evidence type="ECO:0000313" key="7">
    <source>
        <dbReference type="EMBL" id="CAA9554982.1"/>
    </source>
</evidence>
<sequence length="195" mass="22687">MELLIRGHDIAVTDEIREYVARRTQKLDHLIDRVVDAQLELRTRHNRTGGDITTAQLTLQTRRNILRAEERDQNPLRAIDQAVDKMIRQIRRYHDKRTDRKGPRLELVPPPGTDRTDELGEDLDDGNDAESGVDQARLVRTKRFAVKPMDTDEAIEKMELLGHDFYLFLSADEEQMNVVYRRDDGTYGLLAPNRR</sequence>
<comment type="function">
    <text evidence="4">Required for dimerization of active 70S ribosomes into 100S ribosomes in stationary phase; 100S ribosomes are translationally inactive and sometimes present during exponential growth.</text>
</comment>
<dbReference type="CDD" id="cd00552">
    <property type="entry name" value="RaiA"/>
    <property type="match status" value="1"/>
</dbReference>
<dbReference type="InterPro" id="IPR034694">
    <property type="entry name" value="HPF_long/plastid"/>
</dbReference>
<evidence type="ECO:0000256" key="5">
    <source>
        <dbReference type="SAM" id="MobiDB-lite"/>
    </source>
</evidence>
<dbReference type="PANTHER" id="PTHR33231:SF1">
    <property type="entry name" value="30S RIBOSOMAL PROTEIN"/>
    <property type="match status" value="1"/>
</dbReference>
<feature type="compositionally biased region" description="Acidic residues" evidence="5">
    <location>
        <begin position="119"/>
        <end position="128"/>
    </location>
</feature>
<dbReference type="Pfam" id="PF16321">
    <property type="entry name" value="Ribosom_S30AE_C"/>
    <property type="match status" value="1"/>
</dbReference>
<dbReference type="InterPro" id="IPR050574">
    <property type="entry name" value="HPF/YfiA_ribosome-assoc"/>
</dbReference>
<dbReference type="SUPFAM" id="SSF69754">
    <property type="entry name" value="Ribosome binding protein Y (YfiA homologue)"/>
    <property type="match status" value="1"/>
</dbReference>
<comment type="subcellular location">
    <subcellularLocation>
        <location evidence="4">Cytoplasm</location>
    </subcellularLocation>
</comment>
<evidence type="ECO:0000256" key="1">
    <source>
        <dbReference type="ARBA" id="ARBA00022845"/>
    </source>
</evidence>
<evidence type="ECO:0000256" key="2">
    <source>
        <dbReference type="ARBA" id="ARBA00038695"/>
    </source>
</evidence>
<reference evidence="7" key="1">
    <citation type="submission" date="2020-02" db="EMBL/GenBank/DDBJ databases">
        <authorList>
            <person name="Meier V. D."/>
        </authorList>
    </citation>
    <scope>NUCLEOTIDE SEQUENCE</scope>
    <source>
        <strain evidence="7">AVDCRST_MAG73</strain>
    </source>
</reference>
<comment type="subunit">
    <text evidence="2">Associates exclusively with 100S ribosomes, which are dimers of 70S ribosomes.</text>
</comment>
<dbReference type="PANTHER" id="PTHR33231">
    <property type="entry name" value="30S RIBOSOMAL PROTEIN"/>
    <property type="match status" value="1"/>
</dbReference>
<evidence type="ECO:0000256" key="3">
    <source>
        <dbReference type="ARBA" id="ARBA00041148"/>
    </source>
</evidence>
<organism evidence="7">
    <name type="scientific">uncultured Thermomicrobiales bacterium</name>
    <dbReference type="NCBI Taxonomy" id="1645740"/>
    <lineage>
        <taxon>Bacteria</taxon>
        <taxon>Pseudomonadati</taxon>
        <taxon>Thermomicrobiota</taxon>
        <taxon>Thermomicrobia</taxon>
        <taxon>Thermomicrobiales</taxon>
        <taxon>environmental samples</taxon>
    </lineage>
</organism>
<comment type="subunit">
    <text evidence="4">Interacts with 100S ribosomes.</text>
</comment>
<dbReference type="GO" id="GO:0043024">
    <property type="term" value="F:ribosomal small subunit binding"/>
    <property type="evidence" value="ECO:0007669"/>
    <property type="project" value="TreeGrafter"/>
</dbReference>
<name>A0A6J4UMC3_9BACT</name>
<comment type="similarity">
    <text evidence="4">Belongs to the HPF/YfiA ribosome-associated protein family. Long HPF subfamily.</text>
</comment>
<feature type="region of interest" description="Disordered" evidence="5">
    <location>
        <begin position="94"/>
        <end position="131"/>
    </location>
</feature>
<evidence type="ECO:0000259" key="6">
    <source>
        <dbReference type="Pfam" id="PF16321"/>
    </source>
</evidence>
<dbReference type="GO" id="GO:0045900">
    <property type="term" value="P:negative regulation of translational elongation"/>
    <property type="evidence" value="ECO:0007669"/>
    <property type="project" value="TreeGrafter"/>
</dbReference>
<dbReference type="EMBL" id="CADCWE010000212">
    <property type="protein sequence ID" value="CAA9554982.1"/>
    <property type="molecule type" value="Genomic_DNA"/>
</dbReference>
<dbReference type="GO" id="GO:0022627">
    <property type="term" value="C:cytosolic small ribosomal subunit"/>
    <property type="evidence" value="ECO:0007669"/>
    <property type="project" value="TreeGrafter"/>
</dbReference>
<gene>
    <name evidence="4" type="primary">hpf</name>
    <name evidence="7" type="ORF">AVDCRST_MAG73-3204</name>
</gene>
<keyword evidence="1 4" id="KW-0810">Translation regulation</keyword>
<accession>A0A6J4UMC3</accession>
<proteinExistence type="inferred from homology"/>
<dbReference type="Gene3D" id="3.30.505.50">
    <property type="entry name" value="Sigma 54 modulation/S30EA ribosomal protein, C-terminal domain"/>
    <property type="match status" value="1"/>
</dbReference>
<protein>
    <recommendedName>
        <fullName evidence="3 4">Ribosome hibernation promoting factor</fullName>
        <shortName evidence="4">HPF</shortName>
    </recommendedName>
</protein>
<dbReference type="InterPro" id="IPR036567">
    <property type="entry name" value="RHF-like"/>
</dbReference>
<dbReference type="InterPro" id="IPR032528">
    <property type="entry name" value="Ribosom_S30AE_C"/>
</dbReference>
<keyword evidence="4" id="KW-0963">Cytoplasm</keyword>
<dbReference type="AlphaFoldDB" id="A0A6J4UMC3"/>
<evidence type="ECO:0000256" key="4">
    <source>
        <dbReference type="HAMAP-Rule" id="MF_00839"/>
    </source>
</evidence>
<dbReference type="InterPro" id="IPR038416">
    <property type="entry name" value="Ribosom_S30AE_C_sf"/>
</dbReference>
<dbReference type="InterPro" id="IPR003489">
    <property type="entry name" value="RHF/RaiA"/>
</dbReference>